<reference evidence="2" key="3">
    <citation type="submission" date="2015-04" db="UniProtKB">
        <authorList>
            <consortium name="EnsemblPlants"/>
        </authorList>
    </citation>
    <scope>IDENTIFICATION</scope>
    <source>
        <strain evidence="2">cv. Jemalong A17</strain>
    </source>
</reference>
<reference evidence="1 3" key="1">
    <citation type="journal article" date="2011" name="Nature">
        <title>The Medicago genome provides insight into the evolution of rhizobial symbioses.</title>
        <authorList>
            <person name="Young N.D."/>
            <person name="Debelle F."/>
            <person name="Oldroyd G.E."/>
            <person name="Geurts R."/>
            <person name="Cannon S.B."/>
            <person name="Udvardi M.K."/>
            <person name="Benedito V.A."/>
            <person name="Mayer K.F."/>
            <person name="Gouzy J."/>
            <person name="Schoof H."/>
            <person name="Van de Peer Y."/>
            <person name="Proost S."/>
            <person name="Cook D.R."/>
            <person name="Meyers B.C."/>
            <person name="Spannagl M."/>
            <person name="Cheung F."/>
            <person name="De Mita S."/>
            <person name="Krishnakumar V."/>
            <person name="Gundlach H."/>
            <person name="Zhou S."/>
            <person name="Mudge J."/>
            <person name="Bharti A.K."/>
            <person name="Murray J.D."/>
            <person name="Naoumkina M.A."/>
            <person name="Rosen B."/>
            <person name="Silverstein K.A."/>
            <person name="Tang H."/>
            <person name="Rombauts S."/>
            <person name="Zhao P.X."/>
            <person name="Zhou P."/>
            <person name="Barbe V."/>
            <person name="Bardou P."/>
            <person name="Bechner M."/>
            <person name="Bellec A."/>
            <person name="Berger A."/>
            <person name="Berges H."/>
            <person name="Bidwell S."/>
            <person name="Bisseling T."/>
            <person name="Choisne N."/>
            <person name="Couloux A."/>
            <person name="Denny R."/>
            <person name="Deshpande S."/>
            <person name="Dai X."/>
            <person name="Doyle J.J."/>
            <person name="Dudez A.M."/>
            <person name="Farmer A.D."/>
            <person name="Fouteau S."/>
            <person name="Franken C."/>
            <person name="Gibelin C."/>
            <person name="Gish J."/>
            <person name="Goldstein S."/>
            <person name="Gonzalez A.J."/>
            <person name="Green P.J."/>
            <person name="Hallab A."/>
            <person name="Hartog M."/>
            <person name="Hua A."/>
            <person name="Humphray S.J."/>
            <person name="Jeong D.H."/>
            <person name="Jing Y."/>
            <person name="Jocker A."/>
            <person name="Kenton S.M."/>
            <person name="Kim D.J."/>
            <person name="Klee K."/>
            <person name="Lai H."/>
            <person name="Lang C."/>
            <person name="Lin S."/>
            <person name="Macmil S.L."/>
            <person name="Magdelenat G."/>
            <person name="Matthews L."/>
            <person name="McCorrison J."/>
            <person name="Monaghan E.L."/>
            <person name="Mun J.H."/>
            <person name="Najar F.Z."/>
            <person name="Nicholson C."/>
            <person name="Noirot C."/>
            <person name="O'Bleness M."/>
            <person name="Paule C.R."/>
            <person name="Poulain J."/>
            <person name="Prion F."/>
            <person name="Qin B."/>
            <person name="Qu C."/>
            <person name="Retzel E.F."/>
            <person name="Riddle C."/>
            <person name="Sallet E."/>
            <person name="Samain S."/>
            <person name="Samson N."/>
            <person name="Sanders I."/>
            <person name="Saurat O."/>
            <person name="Scarpelli C."/>
            <person name="Schiex T."/>
            <person name="Segurens B."/>
            <person name="Severin A.J."/>
            <person name="Sherrier D.J."/>
            <person name="Shi R."/>
            <person name="Sims S."/>
            <person name="Singer S.R."/>
            <person name="Sinharoy S."/>
            <person name="Sterck L."/>
            <person name="Viollet A."/>
            <person name="Wang B.B."/>
            <person name="Wang K."/>
            <person name="Wang M."/>
            <person name="Wang X."/>
            <person name="Warfsmann J."/>
            <person name="Weissenbach J."/>
            <person name="White D.D."/>
            <person name="White J.D."/>
            <person name="Wiley G.B."/>
            <person name="Wincker P."/>
            <person name="Xing Y."/>
            <person name="Yang L."/>
            <person name="Yao Z."/>
            <person name="Ying F."/>
            <person name="Zhai J."/>
            <person name="Zhou L."/>
            <person name="Zuber A."/>
            <person name="Denarie J."/>
            <person name="Dixon R.A."/>
            <person name="May G.D."/>
            <person name="Schwartz D.C."/>
            <person name="Rogers J."/>
            <person name="Quetier F."/>
            <person name="Town C.D."/>
            <person name="Roe B.A."/>
        </authorList>
    </citation>
    <scope>NUCLEOTIDE SEQUENCE [LARGE SCALE GENOMIC DNA]</scope>
    <source>
        <strain evidence="1">A17</strain>
        <strain evidence="2 3">cv. Jemalong A17</strain>
    </source>
</reference>
<evidence type="ECO:0000313" key="1">
    <source>
        <dbReference type="EMBL" id="AES97719.1"/>
    </source>
</evidence>
<dbReference type="AlphaFoldDB" id="G7K8V0"/>
<evidence type="ECO:0000313" key="3">
    <source>
        <dbReference type="Proteomes" id="UP000002051"/>
    </source>
</evidence>
<dbReference type="Proteomes" id="UP000002051">
    <property type="component" value="Chromosome 5"/>
</dbReference>
<gene>
    <name evidence="1" type="ordered locus">MTR_5g058890</name>
</gene>
<dbReference type="EnsemblPlants" id="AES97719">
    <property type="protein sequence ID" value="AES97719"/>
    <property type="gene ID" value="MTR_5g058890"/>
</dbReference>
<name>G7K8V0_MEDTR</name>
<dbReference type="HOGENOM" id="CLU_199307_0_0_1"/>
<proteinExistence type="predicted"/>
<evidence type="ECO:0000313" key="2">
    <source>
        <dbReference type="EnsemblPlants" id="AES97719"/>
    </source>
</evidence>
<reference evidence="1 3" key="2">
    <citation type="journal article" date="2014" name="BMC Genomics">
        <title>An improved genome release (version Mt4.0) for the model legume Medicago truncatula.</title>
        <authorList>
            <person name="Tang H."/>
            <person name="Krishnakumar V."/>
            <person name="Bidwell S."/>
            <person name="Rosen B."/>
            <person name="Chan A."/>
            <person name="Zhou S."/>
            <person name="Gentzbittel L."/>
            <person name="Childs K.L."/>
            <person name="Yandell M."/>
            <person name="Gundlach H."/>
            <person name="Mayer K.F."/>
            <person name="Schwartz D.C."/>
            <person name="Town C.D."/>
        </authorList>
    </citation>
    <scope>GENOME REANNOTATION</scope>
    <source>
        <strain evidence="2 3">cv. Jemalong A17</strain>
    </source>
</reference>
<protein>
    <submittedName>
        <fullName evidence="1 2">Uncharacterized protein</fullName>
    </submittedName>
</protein>
<dbReference type="PaxDb" id="3880-AES97719"/>
<accession>G7K8V0</accession>
<organism evidence="1 3">
    <name type="scientific">Medicago truncatula</name>
    <name type="common">Barrel medic</name>
    <name type="synonym">Medicago tribuloides</name>
    <dbReference type="NCBI Taxonomy" id="3880"/>
    <lineage>
        <taxon>Eukaryota</taxon>
        <taxon>Viridiplantae</taxon>
        <taxon>Streptophyta</taxon>
        <taxon>Embryophyta</taxon>
        <taxon>Tracheophyta</taxon>
        <taxon>Spermatophyta</taxon>
        <taxon>Magnoliopsida</taxon>
        <taxon>eudicotyledons</taxon>
        <taxon>Gunneridae</taxon>
        <taxon>Pentapetalae</taxon>
        <taxon>rosids</taxon>
        <taxon>fabids</taxon>
        <taxon>Fabales</taxon>
        <taxon>Fabaceae</taxon>
        <taxon>Papilionoideae</taxon>
        <taxon>50 kb inversion clade</taxon>
        <taxon>NPAAA clade</taxon>
        <taxon>Hologalegina</taxon>
        <taxon>IRL clade</taxon>
        <taxon>Trifolieae</taxon>
        <taxon>Medicago</taxon>
    </lineage>
</organism>
<sequence length="78" mass="9137">MDRLSWKRPVTHMKLINDDTRTMFSTFGQHSSKGMIDLDASLVKSFEDIRENLILPITYEEIRPCIDISYENLSFNDP</sequence>
<dbReference type="EMBL" id="CM001221">
    <property type="protein sequence ID" value="AES97719.1"/>
    <property type="molecule type" value="Genomic_DNA"/>
</dbReference>
<keyword evidence="3" id="KW-1185">Reference proteome</keyword>